<feature type="transmembrane region" description="Helical" evidence="1">
    <location>
        <begin position="190"/>
        <end position="212"/>
    </location>
</feature>
<accession>A0A0D7B1N8</accession>
<feature type="transmembrane region" description="Helical" evidence="1">
    <location>
        <begin position="20"/>
        <end position="44"/>
    </location>
</feature>
<dbReference type="GO" id="GO:0055088">
    <property type="term" value="P:lipid homeostasis"/>
    <property type="evidence" value="ECO:0007669"/>
    <property type="project" value="InterPro"/>
</dbReference>
<evidence type="ECO:0000313" key="3">
    <source>
        <dbReference type="Proteomes" id="UP000054007"/>
    </source>
</evidence>
<evidence type="ECO:0000313" key="2">
    <source>
        <dbReference type="EMBL" id="KIY64115.1"/>
    </source>
</evidence>
<reference evidence="2 3" key="1">
    <citation type="journal article" date="2015" name="Fungal Genet. Biol.">
        <title>Evolution of novel wood decay mechanisms in Agaricales revealed by the genome sequences of Fistulina hepatica and Cylindrobasidium torrendii.</title>
        <authorList>
            <person name="Floudas D."/>
            <person name="Held B.W."/>
            <person name="Riley R."/>
            <person name="Nagy L.G."/>
            <person name="Koehler G."/>
            <person name="Ransdell A.S."/>
            <person name="Younus H."/>
            <person name="Chow J."/>
            <person name="Chiniquy J."/>
            <person name="Lipzen A."/>
            <person name="Tritt A."/>
            <person name="Sun H."/>
            <person name="Haridas S."/>
            <person name="LaButti K."/>
            <person name="Ohm R.A."/>
            <person name="Kues U."/>
            <person name="Blanchette R.A."/>
            <person name="Grigoriev I.V."/>
            <person name="Minto R.E."/>
            <person name="Hibbett D.S."/>
        </authorList>
    </citation>
    <scope>NUCLEOTIDE SEQUENCE [LARGE SCALE GENOMIC DNA]</scope>
    <source>
        <strain evidence="2 3">FP15055 ss-10</strain>
    </source>
</reference>
<feature type="transmembrane region" description="Helical" evidence="1">
    <location>
        <begin position="94"/>
        <end position="116"/>
    </location>
</feature>
<dbReference type="Proteomes" id="UP000054007">
    <property type="component" value="Unassembled WGS sequence"/>
</dbReference>
<evidence type="ECO:0000256" key="1">
    <source>
        <dbReference type="SAM" id="Phobius"/>
    </source>
</evidence>
<dbReference type="PANTHER" id="PTHR38409">
    <property type="entry name" value="MDM10-COMPLEMENTING PROTEIN 1"/>
    <property type="match status" value="1"/>
</dbReference>
<keyword evidence="1" id="KW-0812">Transmembrane</keyword>
<dbReference type="PANTHER" id="PTHR38409:SF1">
    <property type="entry name" value="MITOCHONDRIAL ADAPTER PROTEIN MCP1"/>
    <property type="match status" value="1"/>
</dbReference>
<dbReference type="OrthoDB" id="10259513at2759"/>
<dbReference type="SUPFAM" id="SSF81343">
    <property type="entry name" value="Fumarate reductase respiratory complex transmembrane subunits"/>
    <property type="match status" value="1"/>
</dbReference>
<evidence type="ECO:0008006" key="4">
    <source>
        <dbReference type="Google" id="ProtNLM"/>
    </source>
</evidence>
<dbReference type="EMBL" id="KN880653">
    <property type="protein sequence ID" value="KIY64115.1"/>
    <property type="molecule type" value="Genomic_DNA"/>
</dbReference>
<gene>
    <name evidence="2" type="ORF">CYLTODRAFT_446203</name>
</gene>
<dbReference type="GO" id="GO:0016020">
    <property type="term" value="C:membrane"/>
    <property type="evidence" value="ECO:0007669"/>
    <property type="project" value="InterPro"/>
</dbReference>
<dbReference type="AlphaFoldDB" id="A0A0D7B1N8"/>
<proteinExistence type="predicted"/>
<keyword evidence="1" id="KW-0472">Membrane</keyword>
<protein>
    <recommendedName>
        <fullName evidence="4">Mitochondrial adapter protein MCP1 transmembrane domain-containing protein</fullName>
    </recommendedName>
</protein>
<keyword evidence="3" id="KW-1185">Reference proteome</keyword>
<name>A0A0D7B1N8_9AGAR</name>
<feature type="transmembrane region" description="Helical" evidence="1">
    <location>
        <begin position="154"/>
        <end position="178"/>
    </location>
</feature>
<sequence>MSTPSPPGFRSHVVPYLTRAAHFSSPFITTFLLIHLTAPALASLGGSSLASQTMLLGREYYQTPFGEKYLVLGPIAIHTVSATLKRLFKPSRRFTSLLTLTGYATMLFLLPTHYLLHRVTPASTTPPISELGPSELDYEFVKYGVQTWPGRSTLLYGGLVLCVGLHAVDGMALVWNTYMKDRITNASRNLRIGGMVAGMVAPVMAGLFALWAEPSFAFPQMAKRFESVFATSIFYRV</sequence>
<organism evidence="2 3">
    <name type="scientific">Cylindrobasidium torrendii FP15055 ss-10</name>
    <dbReference type="NCBI Taxonomy" id="1314674"/>
    <lineage>
        <taxon>Eukaryota</taxon>
        <taxon>Fungi</taxon>
        <taxon>Dikarya</taxon>
        <taxon>Basidiomycota</taxon>
        <taxon>Agaricomycotina</taxon>
        <taxon>Agaricomycetes</taxon>
        <taxon>Agaricomycetidae</taxon>
        <taxon>Agaricales</taxon>
        <taxon>Marasmiineae</taxon>
        <taxon>Physalacriaceae</taxon>
        <taxon>Cylindrobasidium</taxon>
    </lineage>
</organism>
<keyword evidence="1" id="KW-1133">Transmembrane helix</keyword>
<dbReference type="InterPro" id="IPR034804">
    <property type="entry name" value="SQR/QFR_C/D"/>
</dbReference>
<dbReference type="InterPro" id="IPR039960">
    <property type="entry name" value="MCP1"/>
</dbReference>